<comment type="similarity">
    <text evidence="1">Belongs to the glycosyl hydrolase 16 family.</text>
</comment>
<comment type="caution">
    <text evidence="3">The sequence shown here is derived from an EMBL/GenBank/DDBJ whole genome shotgun (WGS) entry which is preliminary data.</text>
</comment>
<dbReference type="PANTHER" id="PTHR10963:SF55">
    <property type="entry name" value="GLYCOSIDE HYDROLASE FAMILY 16 PROTEIN"/>
    <property type="match status" value="1"/>
</dbReference>
<organism evidence="3 4">
    <name type="scientific">Bradyrhizobium frederickii</name>
    <dbReference type="NCBI Taxonomy" id="2560054"/>
    <lineage>
        <taxon>Bacteria</taxon>
        <taxon>Pseudomonadati</taxon>
        <taxon>Pseudomonadota</taxon>
        <taxon>Alphaproteobacteria</taxon>
        <taxon>Hyphomicrobiales</taxon>
        <taxon>Nitrobacteraceae</taxon>
        <taxon>Bradyrhizobium</taxon>
    </lineage>
</organism>
<dbReference type="Pfam" id="PF00722">
    <property type="entry name" value="Glyco_hydro_16"/>
    <property type="match status" value="1"/>
</dbReference>
<dbReference type="SUPFAM" id="SSF49899">
    <property type="entry name" value="Concanavalin A-like lectins/glucanases"/>
    <property type="match status" value="1"/>
</dbReference>
<dbReference type="GO" id="GO:0005975">
    <property type="term" value="P:carbohydrate metabolic process"/>
    <property type="evidence" value="ECO:0007669"/>
    <property type="project" value="InterPro"/>
</dbReference>
<dbReference type="InterPro" id="IPR000757">
    <property type="entry name" value="Beta-glucanase-like"/>
</dbReference>
<dbReference type="AlphaFoldDB" id="A0A4Y9NTJ7"/>
<evidence type="ECO:0000313" key="3">
    <source>
        <dbReference type="EMBL" id="TFV71251.1"/>
    </source>
</evidence>
<feature type="domain" description="GH16" evidence="2">
    <location>
        <begin position="21"/>
        <end position="284"/>
    </location>
</feature>
<dbReference type="EMBL" id="SPQS01000018">
    <property type="protein sequence ID" value="TFV71251.1"/>
    <property type="molecule type" value="Genomic_DNA"/>
</dbReference>
<dbReference type="InterPro" id="IPR050546">
    <property type="entry name" value="Glycosyl_Hydrlase_16"/>
</dbReference>
<dbReference type="CDD" id="cd08023">
    <property type="entry name" value="GH16_laminarinase_like"/>
    <property type="match status" value="1"/>
</dbReference>
<gene>
    <name evidence="3" type="ORF">E4K64_28020</name>
</gene>
<name>A0A4Y9NTJ7_9BRAD</name>
<evidence type="ECO:0000256" key="1">
    <source>
        <dbReference type="ARBA" id="ARBA00006865"/>
    </source>
</evidence>
<dbReference type="Proteomes" id="UP000297700">
    <property type="component" value="Unassembled WGS sequence"/>
</dbReference>
<reference evidence="3 4" key="1">
    <citation type="submission" date="2019-03" db="EMBL/GenBank/DDBJ databases">
        <title>Bradyrhizobium strains diversity.</title>
        <authorList>
            <person name="Urquiaga M.C.O."/>
            <person name="Hungria M."/>
            <person name="Delamuta J.R.M."/>
            <person name="Klepa M.S."/>
        </authorList>
    </citation>
    <scope>NUCLEOTIDE SEQUENCE [LARGE SCALE GENOMIC DNA]</scope>
    <source>
        <strain evidence="3 4">CNPSo 3426</strain>
    </source>
</reference>
<accession>A0A4Y9NTJ7</accession>
<dbReference type="GO" id="GO:0004553">
    <property type="term" value="F:hydrolase activity, hydrolyzing O-glycosyl compounds"/>
    <property type="evidence" value="ECO:0007669"/>
    <property type="project" value="InterPro"/>
</dbReference>
<dbReference type="PROSITE" id="PS51762">
    <property type="entry name" value="GH16_2"/>
    <property type="match status" value="1"/>
</dbReference>
<dbReference type="InterPro" id="IPR013320">
    <property type="entry name" value="ConA-like_dom_sf"/>
</dbReference>
<sequence>MAIDRGSSLFGCARRITFVSVSLAFLVNSASSAFGGGWMLVFADEFDRNSLDRTKWATRYIYQNETLDHFNDEKQRYRDNNNHIIFAGVLDLVARQVGDGSYESGMIRSRQTFYYGYFEARVFLPKGRGIWPAFWLVGDYDRDGRTWHPPEVDIFEFVINGKDDTEKMLHSGPQKPALDTFNFVDDTFEIRHGEMRSSAPLNEGWHVAGLVWAPTEITFFWDGRPIYSRPYRWLRKDGHLGPPAQVVLNFAVGGGWAGRYGIEDRAFPQSFKIDYVRVCQFTSSDEGKRRCGDSELTPDPTRYGYSSDIGDMQKPVLLAPDLVLGASTSDSQVLTEPNGHREIRLHLPIQFPPSYPIHNRTLQVSITDQLTGARESTATAALHVARDKGSNGTQMFDVVLAAPKHPGTFVIKAQIAAAFQENGSQVVYNVPITCSTGIVQPVKSLTCDLTLLKN</sequence>
<dbReference type="RefSeq" id="WP_135166362.1">
    <property type="nucleotide sequence ID" value="NZ_SPQS01000018.1"/>
</dbReference>
<evidence type="ECO:0000259" key="2">
    <source>
        <dbReference type="PROSITE" id="PS51762"/>
    </source>
</evidence>
<dbReference type="PANTHER" id="PTHR10963">
    <property type="entry name" value="GLYCOSYL HYDROLASE-RELATED"/>
    <property type="match status" value="1"/>
</dbReference>
<protein>
    <submittedName>
        <fullName evidence="3">Glycoside hydrolase family 16 protein</fullName>
    </submittedName>
</protein>
<evidence type="ECO:0000313" key="4">
    <source>
        <dbReference type="Proteomes" id="UP000297700"/>
    </source>
</evidence>
<keyword evidence="3" id="KW-0378">Hydrolase</keyword>
<dbReference type="Gene3D" id="2.60.120.200">
    <property type="match status" value="1"/>
</dbReference>
<proteinExistence type="inferred from homology"/>